<reference evidence="2" key="1">
    <citation type="submission" date="2016-05" db="EMBL/GenBank/DDBJ databases">
        <authorList>
            <person name="Liu B."/>
            <person name="Wang J."/>
            <person name="Zhu Y."/>
            <person name="Liu G."/>
            <person name="Chen Q."/>
            <person name="Chen Z."/>
            <person name="Lan J."/>
            <person name="Che J."/>
            <person name="Ge C."/>
            <person name="Shi H."/>
            <person name="Pan Z."/>
            <person name="Liu X."/>
        </authorList>
    </citation>
    <scope>NUCLEOTIDE SEQUENCE [LARGE SCALE GENOMIC DNA]</scope>
    <source>
        <strain evidence="2">FJAT-27215</strain>
    </source>
</reference>
<keyword evidence="2" id="KW-1185">Reference proteome</keyword>
<comment type="caution">
    <text evidence="1">The sequence shown here is derived from an EMBL/GenBank/DDBJ whole genome shotgun (WGS) entry which is preliminary data.</text>
</comment>
<evidence type="ECO:0000313" key="2">
    <source>
        <dbReference type="Proteomes" id="UP000092578"/>
    </source>
</evidence>
<protein>
    <submittedName>
        <fullName evidence="1">Uncharacterized protein</fullName>
    </submittedName>
</protein>
<dbReference type="RefSeq" id="WP_065410767.1">
    <property type="nucleotide sequence ID" value="NZ_MAYT01000023.1"/>
</dbReference>
<evidence type="ECO:0000313" key="1">
    <source>
        <dbReference type="EMBL" id="OCA87318.1"/>
    </source>
</evidence>
<dbReference type="Proteomes" id="UP000092578">
    <property type="component" value="Unassembled WGS sequence"/>
</dbReference>
<dbReference type="AlphaFoldDB" id="A0A1B9AUG1"/>
<proteinExistence type="predicted"/>
<dbReference type="EMBL" id="MAYT01000023">
    <property type="protein sequence ID" value="OCA87318.1"/>
    <property type="molecule type" value="Genomic_DNA"/>
</dbReference>
<name>A0A1B9AUG1_9BACI</name>
<accession>A0A1B9AUG1</accession>
<sequence>MASGIIFPDDCIFYEGIVWEDEWTMWRNHIVHERCVKNASSSAVITTELREENKRLHKRIDELQKEAASGQLSLDL</sequence>
<organism evidence="1 2">
    <name type="scientific">Pseudobacillus wudalianchiensis</name>
    <dbReference type="NCBI Taxonomy" id="1743143"/>
    <lineage>
        <taxon>Bacteria</taxon>
        <taxon>Bacillati</taxon>
        <taxon>Bacillota</taxon>
        <taxon>Bacilli</taxon>
        <taxon>Bacillales</taxon>
        <taxon>Bacillaceae</taxon>
        <taxon>Pseudobacillus</taxon>
    </lineage>
</organism>
<gene>
    <name evidence="1" type="ORF">A8F95_08720</name>
</gene>